<dbReference type="HOGENOM" id="CLU_2061102_0_0_1"/>
<protein>
    <submittedName>
        <fullName evidence="1">Uncharacterized protein</fullName>
    </submittedName>
</protein>
<dbReference type="GeneID" id="19152141"/>
<dbReference type="KEGG" id="bze:COCCADRAFT_86403"/>
<name>W6Z095_COCC2</name>
<reference evidence="1 2" key="1">
    <citation type="journal article" date="2013" name="PLoS Genet.">
        <title>Comparative genome structure, secondary metabolite, and effector coding capacity across Cochliobolus pathogens.</title>
        <authorList>
            <person name="Condon B.J."/>
            <person name="Leng Y."/>
            <person name="Wu D."/>
            <person name="Bushley K.E."/>
            <person name="Ohm R.A."/>
            <person name="Otillar R."/>
            <person name="Martin J."/>
            <person name="Schackwitz W."/>
            <person name="Grimwood J."/>
            <person name="MohdZainudin N."/>
            <person name="Xue C."/>
            <person name="Wang R."/>
            <person name="Manning V.A."/>
            <person name="Dhillon B."/>
            <person name="Tu Z.J."/>
            <person name="Steffenson B.J."/>
            <person name="Salamov A."/>
            <person name="Sun H."/>
            <person name="Lowry S."/>
            <person name="LaButti K."/>
            <person name="Han J."/>
            <person name="Copeland A."/>
            <person name="Lindquist E."/>
            <person name="Barry K."/>
            <person name="Schmutz J."/>
            <person name="Baker S.E."/>
            <person name="Ciuffetti L.M."/>
            <person name="Grigoriev I.V."/>
            <person name="Zhong S."/>
            <person name="Turgeon B.G."/>
        </authorList>
    </citation>
    <scope>NUCLEOTIDE SEQUENCE [LARGE SCALE GENOMIC DNA]</scope>
    <source>
        <strain evidence="1 2">26-R-13</strain>
    </source>
</reference>
<dbReference type="RefSeq" id="XP_007708573.1">
    <property type="nucleotide sequence ID" value="XM_007710383.1"/>
</dbReference>
<dbReference type="EMBL" id="KI964554">
    <property type="protein sequence ID" value="EUC37116.1"/>
    <property type="molecule type" value="Genomic_DNA"/>
</dbReference>
<keyword evidence="2" id="KW-1185">Reference proteome</keyword>
<accession>W6Z095</accession>
<dbReference type="Proteomes" id="UP000053841">
    <property type="component" value="Unassembled WGS sequence"/>
</dbReference>
<gene>
    <name evidence="1" type="ORF">COCCADRAFT_86403</name>
</gene>
<proteinExistence type="predicted"/>
<organism evidence="1 2">
    <name type="scientific">Cochliobolus carbonum (strain 26-R-13)</name>
    <name type="common">Maize leaf spot fungus</name>
    <name type="synonym">Bipolaris zeicola</name>
    <dbReference type="NCBI Taxonomy" id="930089"/>
    <lineage>
        <taxon>Eukaryota</taxon>
        <taxon>Fungi</taxon>
        <taxon>Dikarya</taxon>
        <taxon>Ascomycota</taxon>
        <taxon>Pezizomycotina</taxon>
        <taxon>Dothideomycetes</taxon>
        <taxon>Pleosporomycetidae</taxon>
        <taxon>Pleosporales</taxon>
        <taxon>Pleosporineae</taxon>
        <taxon>Pleosporaceae</taxon>
        <taxon>Bipolaris</taxon>
    </lineage>
</organism>
<evidence type="ECO:0000313" key="2">
    <source>
        <dbReference type="Proteomes" id="UP000053841"/>
    </source>
</evidence>
<sequence length="119" mass="13215">MRLFLAEPLSLSTCTAIHPSIPLTALSHSHGSGTTANTYLLYVLCKINNWQPTRTRSLAFRFAEAMSLGPWVVPWPTLRHCPALPALCTGRVNQALNHNTDSTRWLLGLANSIRRTADY</sequence>
<evidence type="ECO:0000313" key="1">
    <source>
        <dbReference type="EMBL" id="EUC37116.1"/>
    </source>
</evidence>
<dbReference type="AlphaFoldDB" id="W6Z095"/>